<feature type="transmembrane region" description="Helical" evidence="1">
    <location>
        <begin position="154"/>
        <end position="174"/>
    </location>
</feature>
<evidence type="ECO:0000313" key="3">
    <source>
        <dbReference type="Proteomes" id="UP000266385"/>
    </source>
</evidence>
<keyword evidence="1" id="KW-0812">Transmembrane</keyword>
<feature type="transmembrane region" description="Helical" evidence="1">
    <location>
        <begin position="231"/>
        <end position="249"/>
    </location>
</feature>
<feature type="transmembrane region" description="Helical" evidence="1">
    <location>
        <begin position="130"/>
        <end position="148"/>
    </location>
</feature>
<feature type="transmembrane region" description="Helical" evidence="1">
    <location>
        <begin position="101"/>
        <end position="118"/>
    </location>
</feature>
<keyword evidence="1" id="KW-0472">Membrane</keyword>
<dbReference type="OrthoDB" id="1814621at2"/>
<dbReference type="AlphaFoldDB" id="A0A399RF03"/>
<evidence type="ECO:0000313" key="2">
    <source>
        <dbReference type="EMBL" id="RIJ28402.1"/>
    </source>
</evidence>
<sequence>MTTETMRTEQASFWVDKALYCLLFLLIIAPVLFVLPLGADLVPISDRAANSILIDQAKSGVVWHGHYSRVGFVHPGPFFIYLMTLGEVIFHDLLKVTSAPVAQNIGTAIYASVFFILSVRTLRGVDREHLVAAIVAVCVSIACLHMTLDVVSTVWPPNLFLVCAFLLGVSAWAVLNGSGFALIGFCLAGGALVHGHASNLALVPLIAVLVALRLVYKFASKTPFAFDLKRSHLVWCAVIFTAFVFPFAVHNLTVMPPEIMRYAEFSDRESNSLAEGLYYTAHYWKTGWALLIPVLAVIAAIVLAVRLRAGQVDHTAATGDASDVPGTAGTGRRQDFSALVDAIWVLAAFTLALAYYATAKIDNLHEYYIGYWYYGAIASGLAALVFIVLRAIPISHLLFRGALLLGAVSVYLGTFSTGDTNRIREVIHDPGIAPAMLEATAGPKAVLIPLELRFWQEGAMIVNLYDRANAGDICLMRDEWHVLYGRRNICSAQDIETAFENGDVFFLARNDSGVTPTFDHIRNPLNLIASYQTTGVYKAERDDYVLSGRFTPERIEDTMLLDVLAIDGFSTVGSDGVWMDSEHAELLLPFDELELGDRIVLDFAAYLPNESYTRRLVGRIGGEDVFSHTFRFGKIYASVEIEVTPDLQLPRTSVLSLEADGTLSPGQFGSDDHRNLAVTLLSITKVPAGQ</sequence>
<dbReference type="RefSeq" id="WP_119376938.1">
    <property type="nucleotide sequence ID" value="NZ_QWFX01000013.1"/>
</dbReference>
<feature type="transmembrane region" description="Helical" evidence="1">
    <location>
        <begin position="371"/>
        <end position="390"/>
    </location>
</feature>
<feature type="transmembrane region" description="Helical" evidence="1">
    <location>
        <begin position="287"/>
        <end position="305"/>
    </location>
</feature>
<name>A0A399RF03_9PROT</name>
<proteinExistence type="predicted"/>
<evidence type="ECO:0008006" key="4">
    <source>
        <dbReference type="Google" id="ProtNLM"/>
    </source>
</evidence>
<protein>
    <recommendedName>
        <fullName evidence="4">Glycosyltransferase RgtA/B/C/D-like domain-containing protein</fullName>
    </recommendedName>
</protein>
<reference evidence="2 3" key="1">
    <citation type="submission" date="2018-08" db="EMBL/GenBank/DDBJ databases">
        <title>Henriciella mobilis sp. nov., isolated from seawater.</title>
        <authorList>
            <person name="Cheng H."/>
            <person name="Wu Y.-H."/>
            <person name="Xu X.-W."/>
            <person name="Guo L.-L."/>
        </authorList>
    </citation>
    <scope>NUCLEOTIDE SEQUENCE [LARGE SCALE GENOMIC DNA]</scope>
    <source>
        <strain evidence="2 3">JN25</strain>
    </source>
</reference>
<organism evidence="2 3">
    <name type="scientific">Henriciella mobilis</name>
    <dbReference type="NCBI Taxonomy" id="2305467"/>
    <lineage>
        <taxon>Bacteria</taxon>
        <taxon>Pseudomonadati</taxon>
        <taxon>Pseudomonadota</taxon>
        <taxon>Alphaproteobacteria</taxon>
        <taxon>Hyphomonadales</taxon>
        <taxon>Hyphomonadaceae</taxon>
        <taxon>Henriciella</taxon>
    </lineage>
</organism>
<evidence type="ECO:0000256" key="1">
    <source>
        <dbReference type="SAM" id="Phobius"/>
    </source>
</evidence>
<feature type="transmembrane region" description="Helical" evidence="1">
    <location>
        <begin position="338"/>
        <end position="359"/>
    </location>
</feature>
<feature type="transmembrane region" description="Helical" evidence="1">
    <location>
        <begin position="20"/>
        <end position="39"/>
    </location>
</feature>
<feature type="transmembrane region" description="Helical" evidence="1">
    <location>
        <begin position="397"/>
        <end position="415"/>
    </location>
</feature>
<accession>A0A399RF03</accession>
<keyword evidence="3" id="KW-1185">Reference proteome</keyword>
<feature type="transmembrane region" description="Helical" evidence="1">
    <location>
        <begin position="201"/>
        <end position="219"/>
    </location>
</feature>
<keyword evidence="1" id="KW-1133">Transmembrane helix</keyword>
<gene>
    <name evidence="2" type="ORF">D1223_13515</name>
</gene>
<dbReference type="Proteomes" id="UP000266385">
    <property type="component" value="Unassembled WGS sequence"/>
</dbReference>
<comment type="caution">
    <text evidence="2">The sequence shown here is derived from an EMBL/GenBank/DDBJ whole genome shotgun (WGS) entry which is preliminary data.</text>
</comment>
<dbReference type="EMBL" id="QWFX01000013">
    <property type="protein sequence ID" value="RIJ28402.1"/>
    <property type="molecule type" value="Genomic_DNA"/>
</dbReference>